<dbReference type="InterPro" id="IPR036621">
    <property type="entry name" value="Anticodon-bd_dom_sf"/>
</dbReference>
<comment type="subcellular location">
    <subcellularLocation>
        <location evidence="1">Cytoplasm</location>
    </subcellularLocation>
</comment>
<evidence type="ECO:0000313" key="15">
    <source>
        <dbReference type="EMBL" id="KJR87169.1"/>
    </source>
</evidence>
<dbReference type="OrthoDB" id="5423599at2759"/>
<dbReference type="InterPro" id="IPR033728">
    <property type="entry name" value="ThrRS_core"/>
</dbReference>
<comment type="caution">
    <text evidence="15">The sequence shown here is derived from an EMBL/GenBank/DDBJ whole genome shotgun (WGS) entry which is preliminary data.</text>
</comment>
<dbReference type="CDD" id="cd00771">
    <property type="entry name" value="ThrRS_core"/>
    <property type="match status" value="1"/>
</dbReference>
<dbReference type="Gene3D" id="3.30.980.10">
    <property type="entry name" value="Threonyl-trna Synthetase, Chain A, domain 2"/>
    <property type="match status" value="1"/>
</dbReference>
<dbReference type="Gene3D" id="3.10.20.30">
    <property type="match status" value="1"/>
</dbReference>
<organism evidence="15 16">
    <name type="scientific">Sporothrix schenckii 1099-18</name>
    <dbReference type="NCBI Taxonomy" id="1397361"/>
    <lineage>
        <taxon>Eukaryota</taxon>
        <taxon>Fungi</taxon>
        <taxon>Dikarya</taxon>
        <taxon>Ascomycota</taxon>
        <taxon>Pezizomycotina</taxon>
        <taxon>Sordariomycetes</taxon>
        <taxon>Sordariomycetidae</taxon>
        <taxon>Ophiostomatales</taxon>
        <taxon>Ophiostomataceae</taxon>
        <taxon>Sporothrix</taxon>
    </lineage>
</organism>
<dbReference type="RefSeq" id="XP_016589845.1">
    <property type="nucleotide sequence ID" value="XM_016728376.1"/>
</dbReference>
<reference evidence="15 16" key="1">
    <citation type="journal article" date="2014" name="BMC Genomics">
        <title>Comparative genomics of the major fungal agents of human and animal Sporotrichosis: Sporothrix schenckii and Sporothrix brasiliensis.</title>
        <authorList>
            <person name="Teixeira M.M."/>
            <person name="de Almeida L.G."/>
            <person name="Kubitschek-Barreira P."/>
            <person name="Alves F.L."/>
            <person name="Kioshima E.S."/>
            <person name="Abadio A.K."/>
            <person name="Fernandes L."/>
            <person name="Derengowski L.S."/>
            <person name="Ferreira K.S."/>
            <person name="Souza R.C."/>
            <person name="Ruiz J.C."/>
            <person name="de Andrade N.C."/>
            <person name="Paes H.C."/>
            <person name="Nicola A.M."/>
            <person name="Albuquerque P."/>
            <person name="Gerber A.L."/>
            <person name="Martins V.P."/>
            <person name="Peconick L.D."/>
            <person name="Neto A.V."/>
            <person name="Chaucanez C.B."/>
            <person name="Silva P.A."/>
            <person name="Cunha O.L."/>
            <person name="de Oliveira F.F."/>
            <person name="dos Santos T.C."/>
            <person name="Barros A.L."/>
            <person name="Soares M.A."/>
            <person name="de Oliveira L.M."/>
            <person name="Marini M.M."/>
            <person name="Villalobos-Duno H."/>
            <person name="Cunha M.M."/>
            <person name="de Hoog S."/>
            <person name="da Silveira J.F."/>
            <person name="Henrissat B."/>
            <person name="Nino-Vega G.A."/>
            <person name="Cisalpino P.S."/>
            <person name="Mora-Montes H.M."/>
            <person name="Almeida S.R."/>
            <person name="Stajich J.E."/>
            <person name="Lopes-Bezerra L.M."/>
            <person name="Vasconcelos A.T."/>
            <person name="Felipe M.S."/>
        </authorList>
    </citation>
    <scope>NUCLEOTIDE SEQUENCE [LARGE SCALE GENOMIC DNA]</scope>
    <source>
        <strain evidence="15 16">1099-18</strain>
    </source>
</reference>
<evidence type="ECO:0000256" key="10">
    <source>
        <dbReference type="ARBA" id="ARBA00031900"/>
    </source>
</evidence>
<dbReference type="EC" id="6.1.1.3" evidence="3"/>
<evidence type="ECO:0000256" key="7">
    <source>
        <dbReference type="ARBA" id="ARBA00022840"/>
    </source>
</evidence>
<dbReference type="Pfam" id="PF02824">
    <property type="entry name" value="TGS"/>
    <property type="match status" value="1"/>
</dbReference>
<accession>A0A0F2MDK6</accession>
<dbReference type="SUPFAM" id="SSF55186">
    <property type="entry name" value="ThrRS/AlaRS common domain"/>
    <property type="match status" value="1"/>
</dbReference>
<keyword evidence="6" id="KW-0547">Nucleotide-binding</keyword>
<dbReference type="InterPro" id="IPR012675">
    <property type="entry name" value="Beta-grasp_dom_sf"/>
</dbReference>
<dbReference type="GO" id="GO:0004829">
    <property type="term" value="F:threonine-tRNA ligase activity"/>
    <property type="evidence" value="ECO:0007669"/>
    <property type="project" value="UniProtKB-EC"/>
</dbReference>
<keyword evidence="5" id="KW-0436">Ligase</keyword>
<evidence type="ECO:0000256" key="8">
    <source>
        <dbReference type="ARBA" id="ARBA00022917"/>
    </source>
</evidence>
<dbReference type="PANTHER" id="PTHR11451:SF46">
    <property type="entry name" value="THREONINE--TRNA LIGASE"/>
    <property type="match status" value="1"/>
</dbReference>
<evidence type="ECO:0000259" key="13">
    <source>
        <dbReference type="PROSITE" id="PS50862"/>
    </source>
</evidence>
<dbReference type="Pfam" id="PF00587">
    <property type="entry name" value="tRNA-synt_2b"/>
    <property type="match status" value="1"/>
</dbReference>
<comment type="similarity">
    <text evidence="2">Belongs to the class-II aminoacyl-tRNA synthetase family.</text>
</comment>
<dbReference type="CDD" id="cd01667">
    <property type="entry name" value="TGS_ThrRS"/>
    <property type="match status" value="1"/>
</dbReference>
<dbReference type="VEuPathDB" id="FungiDB:SPSK_01464"/>
<evidence type="ECO:0000256" key="11">
    <source>
        <dbReference type="ARBA" id="ARBA00049515"/>
    </source>
</evidence>
<dbReference type="Gene3D" id="3.40.50.800">
    <property type="entry name" value="Anticodon-binding domain"/>
    <property type="match status" value="1"/>
</dbReference>
<dbReference type="InterPro" id="IPR012947">
    <property type="entry name" value="tRNA_SAD"/>
</dbReference>
<evidence type="ECO:0000256" key="2">
    <source>
        <dbReference type="ARBA" id="ARBA00008226"/>
    </source>
</evidence>
<feature type="domain" description="TGS" evidence="14">
    <location>
        <begin position="53"/>
        <end position="115"/>
    </location>
</feature>
<proteinExistence type="inferred from homology"/>
<dbReference type="Gene3D" id="3.30.930.10">
    <property type="entry name" value="Bira Bifunctional Protein, Domain 2"/>
    <property type="match status" value="1"/>
</dbReference>
<dbReference type="InterPro" id="IPR004154">
    <property type="entry name" value="Anticodon-bd"/>
</dbReference>
<dbReference type="PANTHER" id="PTHR11451">
    <property type="entry name" value="THREONINE-TRNA LIGASE"/>
    <property type="match status" value="1"/>
</dbReference>
<dbReference type="PRINTS" id="PR01047">
    <property type="entry name" value="TRNASYNTHTHR"/>
</dbReference>
<keyword evidence="9 15" id="KW-0030">Aminoacyl-tRNA synthetase</keyword>
<dbReference type="InterPro" id="IPR006195">
    <property type="entry name" value="aa-tRNA-synth_II"/>
</dbReference>
<dbReference type="GO" id="GO:0005739">
    <property type="term" value="C:mitochondrion"/>
    <property type="evidence" value="ECO:0007669"/>
    <property type="project" value="TreeGrafter"/>
</dbReference>
<dbReference type="KEGG" id="ssck:SPSK_01464"/>
<feature type="region of interest" description="Disordered" evidence="12">
    <location>
        <begin position="767"/>
        <end position="787"/>
    </location>
</feature>
<name>A0A0F2MDK6_SPOSC</name>
<dbReference type="InterPro" id="IPR012676">
    <property type="entry name" value="TGS-like"/>
</dbReference>
<evidence type="ECO:0000256" key="3">
    <source>
        <dbReference type="ARBA" id="ARBA00013163"/>
    </source>
</evidence>
<dbReference type="GO" id="GO:0006435">
    <property type="term" value="P:threonyl-tRNA aminoacylation"/>
    <property type="evidence" value="ECO:0007669"/>
    <property type="project" value="InterPro"/>
</dbReference>
<dbReference type="FunFam" id="3.30.980.10:FF:000005">
    <property type="entry name" value="Threonyl-tRNA synthetase, mitochondrial"/>
    <property type="match status" value="1"/>
</dbReference>
<dbReference type="InterPro" id="IPR002314">
    <property type="entry name" value="aa-tRNA-synt_IIb"/>
</dbReference>
<feature type="compositionally biased region" description="Basic and acidic residues" evidence="12">
    <location>
        <begin position="574"/>
        <end position="585"/>
    </location>
</feature>
<feature type="domain" description="Aminoacyl-transfer RNA synthetases class-II family profile" evidence="13">
    <location>
        <begin position="330"/>
        <end position="671"/>
    </location>
</feature>
<dbReference type="InterPro" id="IPR047246">
    <property type="entry name" value="ThrRS_anticodon"/>
</dbReference>
<evidence type="ECO:0000256" key="6">
    <source>
        <dbReference type="ARBA" id="ARBA00022741"/>
    </source>
</evidence>
<dbReference type="SUPFAM" id="SSF55681">
    <property type="entry name" value="Class II aaRS and biotin synthetases"/>
    <property type="match status" value="1"/>
</dbReference>
<sequence length="787" mass="88400">MPPKAPKVKAPKVVPVVADAGPPPNLDFIPHRIAVYDRLKAAADAELASKPREPITVTLPDGRQIAGTSYETTPYDIARGISKSLADRTVISRVNGTLWDLMRPFEGSANVELLDFEDEEAKRVYWHSSAHILGEAAEKTFGCHLCFGPPTDEGFFYDFGMPAEDGEGKPNAHSAVTDDDEKRIASLMEGIVRERQPFERLVMTKANLLEMFKFNKYKQVLINSKIPDGTSTTVYRCGPLIDLCLGPHVVDTGRIKAFAVLKHSASYFLGDAKNDSLQRVYGISFPDKKLLSDYIKFLEEAAKKDHRRIGQDQELFFFHKMSPGSPFFLPHGMRIFNALKSFIVSEYHNRDYVEVMSPNMYNADLWRTSGHWQHYQEDMFTLEIEKQQWGLKPMNCPGHCLIFGSRERSYRELPLRMAEFGVLHRNEASGALSGLTRVRRFIQDDTHIFCQEDQIGEEIRDQFDFLQTVYGKLGMKFRLKLSTRPEQYLGHIDTWNRAEATLQKALDEFSEKTGDEWELNPGDGAFYGPKVDIQIRDALHRWHQCATVQLDFQLPQQFNLSYMSAASSNPADAAKTDETPVEKPAEAPAAAEAAPADAAPADAAPAEAAPADGAIPASGPVVLPLAPGYSRPVMIHRAVLGSFERFIATLSEHFGGKWPFWLSPRQILLVPVMADAEDYVREVHKVLKAKGFYVDSDLGANTMNKKIRNGQVLQYNYIFVLGSKEMQDRSVSIRIRDSKGDLTTLSLDQVVERLVKLREDKGLDMDLSDQVGSKAEEKTEKTEKAEE</sequence>
<dbReference type="GeneID" id="27663653"/>
<dbReference type="InterPro" id="IPR018163">
    <property type="entry name" value="Thr/Ala-tRNA-synth_IIc_edit"/>
</dbReference>
<dbReference type="NCBIfam" id="TIGR00418">
    <property type="entry name" value="thrS"/>
    <property type="match status" value="1"/>
</dbReference>
<dbReference type="Proteomes" id="UP000033710">
    <property type="component" value="Unassembled WGS sequence"/>
</dbReference>
<dbReference type="AlphaFoldDB" id="A0A0F2MDK6"/>
<dbReference type="SMART" id="SM00863">
    <property type="entry name" value="tRNA_SAD"/>
    <property type="match status" value="1"/>
</dbReference>
<keyword evidence="8" id="KW-0648">Protein biosynthesis</keyword>
<dbReference type="HAMAP" id="MF_00184">
    <property type="entry name" value="Thr_tRNA_synth"/>
    <property type="match status" value="1"/>
</dbReference>
<dbReference type="Pfam" id="PF03129">
    <property type="entry name" value="HGTP_anticodon"/>
    <property type="match status" value="1"/>
</dbReference>
<dbReference type="CDD" id="cd00860">
    <property type="entry name" value="ThrRS_anticodon"/>
    <property type="match status" value="1"/>
</dbReference>
<reference evidence="15 16" key="2">
    <citation type="journal article" date="2015" name="Eukaryot. Cell">
        <title>Asexual propagation of a virulent clone complex in a human and feline outbreak of sporotrichosis.</title>
        <authorList>
            <person name="Teixeira Mde M."/>
            <person name="Rodrigues A.M."/>
            <person name="Tsui C.K."/>
            <person name="de Almeida L.G."/>
            <person name="Van Diepeningen A.D."/>
            <person name="van den Ende B.G."/>
            <person name="Fernandes G.F."/>
            <person name="Kano R."/>
            <person name="Hamelin R.C."/>
            <person name="Lopes-Bezerra L.M."/>
            <person name="Vasconcelos A.T."/>
            <person name="de Hoog S."/>
            <person name="de Camargo Z.P."/>
            <person name="Felipe M.S."/>
        </authorList>
    </citation>
    <scope>NUCLEOTIDE SEQUENCE [LARGE SCALE GENOMIC DNA]</scope>
    <source>
        <strain evidence="15 16">1099-18</strain>
    </source>
</reference>
<evidence type="ECO:0000256" key="9">
    <source>
        <dbReference type="ARBA" id="ARBA00023146"/>
    </source>
</evidence>
<protein>
    <recommendedName>
        <fullName evidence="3">threonine--tRNA ligase</fullName>
        <ecNumber evidence="3">6.1.1.3</ecNumber>
    </recommendedName>
    <alternativeName>
        <fullName evidence="10">Threonyl-tRNA synthetase</fullName>
    </alternativeName>
</protein>
<evidence type="ECO:0000313" key="16">
    <source>
        <dbReference type="Proteomes" id="UP000033710"/>
    </source>
</evidence>
<gene>
    <name evidence="15" type="ORF">SPSK_01464</name>
</gene>
<feature type="region of interest" description="Disordered" evidence="12">
    <location>
        <begin position="569"/>
        <end position="611"/>
    </location>
</feature>
<dbReference type="EMBL" id="AXCR01000005">
    <property type="protein sequence ID" value="KJR87169.1"/>
    <property type="molecule type" value="Genomic_DNA"/>
</dbReference>
<dbReference type="SUPFAM" id="SSF52954">
    <property type="entry name" value="Class II aaRS ABD-related"/>
    <property type="match status" value="1"/>
</dbReference>
<evidence type="ECO:0000259" key="14">
    <source>
        <dbReference type="PROSITE" id="PS51880"/>
    </source>
</evidence>
<dbReference type="GO" id="GO:0005524">
    <property type="term" value="F:ATP binding"/>
    <property type="evidence" value="ECO:0007669"/>
    <property type="project" value="UniProtKB-KW"/>
</dbReference>
<dbReference type="InterPro" id="IPR045864">
    <property type="entry name" value="aa-tRNA-synth_II/BPL/LPL"/>
</dbReference>
<feature type="compositionally biased region" description="Basic and acidic residues" evidence="12">
    <location>
        <begin position="774"/>
        <end position="787"/>
    </location>
</feature>
<evidence type="ECO:0000256" key="12">
    <source>
        <dbReference type="SAM" id="MobiDB-lite"/>
    </source>
</evidence>
<dbReference type="PROSITE" id="PS51880">
    <property type="entry name" value="TGS"/>
    <property type="match status" value="1"/>
</dbReference>
<evidence type="ECO:0000256" key="1">
    <source>
        <dbReference type="ARBA" id="ARBA00004496"/>
    </source>
</evidence>
<comment type="catalytic activity">
    <reaction evidence="11">
        <text>tRNA(Thr) + L-threonine + ATP = L-threonyl-tRNA(Thr) + AMP + diphosphate + H(+)</text>
        <dbReference type="Rhea" id="RHEA:24624"/>
        <dbReference type="Rhea" id="RHEA-COMP:9670"/>
        <dbReference type="Rhea" id="RHEA-COMP:9704"/>
        <dbReference type="ChEBI" id="CHEBI:15378"/>
        <dbReference type="ChEBI" id="CHEBI:30616"/>
        <dbReference type="ChEBI" id="CHEBI:33019"/>
        <dbReference type="ChEBI" id="CHEBI:57926"/>
        <dbReference type="ChEBI" id="CHEBI:78442"/>
        <dbReference type="ChEBI" id="CHEBI:78534"/>
        <dbReference type="ChEBI" id="CHEBI:456215"/>
        <dbReference type="EC" id="6.1.1.3"/>
    </reaction>
</comment>
<evidence type="ECO:0000256" key="5">
    <source>
        <dbReference type="ARBA" id="ARBA00022598"/>
    </source>
</evidence>
<keyword evidence="4" id="KW-0963">Cytoplasm</keyword>
<dbReference type="InterPro" id="IPR004095">
    <property type="entry name" value="TGS"/>
</dbReference>
<dbReference type="PROSITE" id="PS50862">
    <property type="entry name" value="AA_TRNA_LIGASE_II"/>
    <property type="match status" value="1"/>
</dbReference>
<dbReference type="SUPFAM" id="SSF81271">
    <property type="entry name" value="TGS-like"/>
    <property type="match status" value="1"/>
</dbReference>
<evidence type="ECO:0000256" key="4">
    <source>
        <dbReference type="ARBA" id="ARBA00022490"/>
    </source>
</evidence>
<dbReference type="FunFam" id="3.10.20.30:FF:000006">
    <property type="entry name" value="Threonine--tRNA ligase, cytoplasmic"/>
    <property type="match status" value="1"/>
</dbReference>
<feature type="compositionally biased region" description="Low complexity" evidence="12">
    <location>
        <begin position="586"/>
        <end position="611"/>
    </location>
</feature>
<dbReference type="InterPro" id="IPR002320">
    <property type="entry name" value="Thr-tRNA-ligase_IIa"/>
</dbReference>
<keyword evidence="7" id="KW-0067">ATP-binding</keyword>
<dbReference type="Pfam" id="PF07973">
    <property type="entry name" value="tRNA_SAD"/>
    <property type="match status" value="1"/>
</dbReference>